<proteinExistence type="inferred from homology"/>
<dbReference type="NCBIfam" id="TIGR00072">
    <property type="entry name" value="hydrog_prot"/>
    <property type="match status" value="1"/>
</dbReference>
<gene>
    <name evidence="5" type="primary">frhD</name>
    <name evidence="5" type="ordered locus">MCP_2410</name>
</gene>
<dbReference type="PATRIC" id="fig|304371.9.peg.2457"/>
<reference evidence="5 6" key="2">
    <citation type="journal article" date="2008" name="Int. J. Syst. Evol. Microbiol.">
        <title>Methanocella paludicola gen. nov., sp. nov., a methane-producing archaeon, the first isolate of the lineage 'Rice Cluster I', and proposal of the new archaeal order Methanocellales ord. nov.</title>
        <authorList>
            <person name="Sakai S."/>
            <person name="Imachi H."/>
            <person name="Hanada S."/>
            <person name="Ohashi A."/>
            <person name="Harada H."/>
            <person name="Kamagata Y."/>
        </authorList>
    </citation>
    <scope>NUCLEOTIDE SEQUENCE [LARGE SCALE GENOMIC DNA]</scope>
    <source>
        <strain evidence="6">DSM 17711 / JCM 13418 / NBRC 101707 / SANAE</strain>
    </source>
</reference>
<dbReference type="EMBL" id="AP011532">
    <property type="protein sequence ID" value="BAI62482.1"/>
    <property type="molecule type" value="Genomic_DNA"/>
</dbReference>
<evidence type="ECO:0000313" key="6">
    <source>
        <dbReference type="Proteomes" id="UP000001882"/>
    </source>
</evidence>
<reference evidence="6" key="3">
    <citation type="journal article" date="2011" name="PLoS ONE">
        <title>Genome sequence of a mesophilic hydrogenotrophic methanogen Methanocella paludicola, the first cultivated representative of the order Methanocellales.</title>
        <authorList>
            <person name="Sakai S."/>
            <person name="Takaki Y."/>
            <person name="Shimamura S."/>
            <person name="Sekine M."/>
            <person name="Tajima T."/>
            <person name="Kosugi H."/>
            <person name="Ichikawa N."/>
            <person name="Tasumi E."/>
            <person name="Hiraki A.T."/>
            <person name="Shimizu A."/>
            <person name="Kato Y."/>
            <person name="Nishiko R."/>
            <person name="Mori K."/>
            <person name="Fujita N."/>
            <person name="Imachi H."/>
            <person name="Takai K."/>
        </authorList>
    </citation>
    <scope>NUCLEOTIDE SEQUENCE [LARGE SCALE GENOMIC DNA]</scope>
    <source>
        <strain evidence="6">DSM 17711 / JCM 13418 / NBRC 101707 / SANAE</strain>
    </source>
</reference>
<reference evidence="5 6" key="1">
    <citation type="journal article" date="2007" name="Appl. Environ. Microbiol.">
        <title>Isolation of key methanogens for global methane emission from rice paddy fields: a novel isolate affiliated with the clone cluster rice cluster I.</title>
        <authorList>
            <person name="Sakai S."/>
            <person name="Imachi H."/>
            <person name="Sekiguchi Y."/>
            <person name="Ohashi A."/>
            <person name="Harada H."/>
            <person name="Kamagata Y."/>
        </authorList>
    </citation>
    <scope>NUCLEOTIDE SEQUENCE [LARGE SCALE GENOMIC DNA]</scope>
    <source>
        <strain evidence="6">DSM 17711 / JCM 13418 / NBRC 101707 / SANAE</strain>
    </source>
</reference>
<dbReference type="eggNOG" id="arCOG04429">
    <property type="taxonomic scope" value="Archaea"/>
</dbReference>
<dbReference type="InParanoid" id="D1Z1B0"/>
<dbReference type="InterPro" id="IPR004411">
    <property type="entry name" value="Pept_A31_F420-red_hyd_d"/>
</dbReference>
<dbReference type="RefSeq" id="WP_012901156.1">
    <property type="nucleotide sequence ID" value="NC_013665.1"/>
</dbReference>
<dbReference type="PRINTS" id="PR00446">
    <property type="entry name" value="HYDRGNUPTAKE"/>
</dbReference>
<dbReference type="Pfam" id="PF01750">
    <property type="entry name" value="HycI"/>
    <property type="match status" value="1"/>
</dbReference>
<evidence type="ECO:0000313" key="5">
    <source>
        <dbReference type="EMBL" id="BAI62482.1"/>
    </source>
</evidence>
<evidence type="ECO:0000256" key="1">
    <source>
        <dbReference type="ARBA" id="ARBA00006814"/>
    </source>
</evidence>
<evidence type="ECO:0000256" key="4">
    <source>
        <dbReference type="ARBA" id="ARBA00022801"/>
    </source>
</evidence>
<sequence>MILEAETLVVGCGNVLFQDDGFGPRVAQEMSKLELPPGIRVIDGGTGAPHLIFTLLDETCKKLIILDCISWGAKPGTLRKFSVDELPKGKFIDAHNWTLSEPLHALKDKVSIVVIGCQPAKVSEPDIVWELTPEVERAVPEAIKMVLTELGIDYGNNGQSEEHVRGKAEGGA</sequence>
<accession>D1Z1B0</accession>
<dbReference type="GO" id="GO:0008047">
    <property type="term" value="F:enzyme activator activity"/>
    <property type="evidence" value="ECO:0007669"/>
    <property type="project" value="InterPro"/>
</dbReference>
<dbReference type="InterPro" id="IPR000671">
    <property type="entry name" value="Peptidase_A31"/>
</dbReference>
<dbReference type="AlphaFoldDB" id="D1Z1B0"/>
<keyword evidence="4" id="KW-0378">Hydrolase</keyword>
<dbReference type="GO" id="GO:0016485">
    <property type="term" value="P:protein processing"/>
    <property type="evidence" value="ECO:0007669"/>
    <property type="project" value="TreeGrafter"/>
</dbReference>
<dbReference type="OrthoDB" id="85598at2157"/>
<evidence type="ECO:0000256" key="2">
    <source>
        <dbReference type="ARBA" id="ARBA00022670"/>
    </source>
</evidence>
<evidence type="ECO:0000256" key="3">
    <source>
        <dbReference type="ARBA" id="ARBA00022750"/>
    </source>
</evidence>
<protein>
    <submittedName>
        <fullName evidence="5">Coenzyme F420 hydrogenase-processing subunit</fullName>
    </submittedName>
</protein>
<keyword evidence="6" id="KW-1185">Reference proteome</keyword>
<dbReference type="STRING" id="304371.MCP_2410"/>
<comment type="similarity">
    <text evidence="1">Belongs to the peptidase A31 family.</text>
</comment>
<dbReference type="CDD" id="cd06064">
    <property type="entry name" value="H2MP_F420-Reduc"/>
    <property type="match status" value="1"/>
</dbReference>
<keyword evidence="2" id="KW-0645">Protease</keyword>
<dbReference type="NCBIfam" id="TIGR00130">
    <property type="entry name" value="frhD"/>
    <property type="match status" value="1"/>
</dbReference>
<dbReference type="FunCoup" id="D1Z1B0">
    <property type="interactions" value="6"/>
</dbReference>
<dbReference type="Gene3D" id="3.40.50.1450">
    <property type="entry name" value="HybD-like"/>
    <property type="match status" value="1"/>
</dbReference>
<name>D1Z1B0_METPS</name>
<dbReference type="SUPFAM" id="SSF53163">
    <property type="entry name" value="HybD-like"/>
    <property type="match status" value="1"/>
</dbReference>
<dbReference type="FunFam" id="3.40.50.1450:FF:000005">
    <property type="entry name" value="Hydrogenase maturation protease HycI"/>
    <property type="match status" value="1"/>
</dbReference>
<dbReference type="PANTHER" id="PTHR30302">
    <property type="entry name" value="HYDROGENASE 1 MATURATION PROTEASE"/>
    <property type="match status" value="1"/>
</dbReference>
<dbReference type="GeneID" id="8682830"/>
<dbReference type="KEGG" id="mpd:MCP_2410"/>
<dbReference type="InterPro" id="IPR023430">
    <property type="entry name" value="Pept_HybD-like_dom_sf"/>
</dbReference>
<keyword evidence="3" id="KW-0064">Aspartyl protease</keyword>
<dbReference type="PANTHER" id="PTHR30302:SF1">
    <property type="entry name" value="HYDROGENASE 2 MATURATION PROTEASE"/>
    <property type="match status" value="1"/>
</dbReference>
<dbReference type="GO" id="GO:0004190">
    <property type="term" value="F:aspartic-type endopeptidase activity"/>
    <property type="evidence" value="ECO:0007669"/>
    <property type="project" value="UniProtKB-KW"/>
</dbReference>
<organism evidence="5 6">
    <name type="scientific">Methanocella paludicola (strain DSM 17711 / JCM 13418 / NBRC 101707 / SANAE)</name>
    <dbReference type="NCBI Taxonomy" id="304371"/>
    <lineage>
        <taxon>Archaea</taxon>
        <taxon>Methanobacteriati</taxon>
        <taxon>Methanobacteriota</taxon>
        <taxon>Stenosarchaea group</taxon>
        <taxon>Methanomicrobia</taxon>
        <taxon>Methanocellales</taxon>
        <taxon>Methanocellaceae</taxon>
        <taxon>Methanocella</taxon>
    </lineage>
</organism>
<dbReference type="Proteomes" id="UP000001882">
    <property type="component" value="Chromosome"/>
</dbReference>